<dbReference type="PANTHER" id="PTHR31672:SF2">
    <property type="entry name" value="F-BOX DOMAIN-CONTAINING PROTEIN"/>
    <property type="match status" value="1"/>
</dbReference>
<name>A0A9Q0FBQ4_9ROSI</name>
<feature type="domain" description="F-box" evidence="1">
    <location>
        <begin position="28"/>
        <end position="73"/>
    </location>
</feature>
<dbReference type="OrthoDB" id="692435at2759"/>
<evidence type="ECO:0000313" key="3">
    <source>
        <dbReference type="Proteomes" id="UP001141552"/>
    </source>
</evidence>
<dbReference type="Gene3D" id="1.20.1280.50">
    <property type="match status" value="1"/>
</dbReference>
<dbReference type="AlphaFoldDB" id="A0A9Q0FBQ4"/>
<organism evidence="2 3">
    <name type="scientific">Turnera subulata</name>
    <dbReference type="NCBI Taxonomy" id="218843"/>
    <lineage>
        <taxon>Eukaryota</taxon>
        <taxon>Viridiplantae</taxon>
        <taxon>Streptophyta</taxon>
        <taxon>Embryophyta</taxon>
        <taxon>Tracheophyta</taxon>
        <taxon>Spermatophyta</taxon>
        <taxon>Magnoliopsida</taxon>
        <taxon>eudicotyledons</taxon>
        <taxon>Gunneridae</taxon>
        <taxon>Pentapetalae</taxon>
        <taxon>rosids</taxon>
        <taxon>fabids</taxon>
        <taxon>Malpighiales</taxon>
        <taxon>Passifloraceae</taxon>
        <taxon>Turnera</taxon>
    </lineage>
</organism>
<protein>
    <recommendedName>
        <fullName evidence="1">F-box domain-containing protein</fullName>
    </recommendedName>
</protein>
<dbReference type="PROSITE" id="PS50181">
    <property type="entry name" value="FBOX"/>
    <property type="match status" value="1"/>
</dbReference>
<proteinExistence type="predicted"/>
<dbReference type="InterPro" id="IPR036047">
    <property type="entry name" value="F-box-like_dom_sf"/>
</dbReference>
<dbReference type="InterPro" id="IPR001810">
    <property type="entry name" value="F-box_dom"/>
</dbReference>
<dbReference type="Pfam" id="PF12937">
    <property type="entry name" value="F-box-like"/>
    <property type="match status" value="1"/>
</dbReference>
<dbReference type="EMBL" id="JAKUCV010006410">
    <property type="protein sequence ID" value="KAJ4827452.1"/>
    <property type="molecule type" value="Genomic_DNA"/>
</dbReference>
<dbReference type="Proteomes" id="UP001141552">
    <property type="component" value="Unassembled WGS sequence"/>
</dbReference>
<sequence>MAVINGSLLPYLGKKLAGVFVNGKKTKVDLFESLPDEIIIEILSCIPAESVLECQRVCKRWRALTRRPYFAELQVMRATPTVIAECVDGGKTFYINVNNNAEKGRSLMRFLDRVRKPNLEEINSNLPRPRLQPNCGFVGSCNGLILGKRGQASWEYFLYNPITLEEITFPKIFPHGYVCGFFFCPETKEYKMLHTYLKGDAYQYVIIDLPTFSQRELTQFYCSPSAVPLFTLPTIANGNLHWMVEHRTPFESKYYKLKTKIDDHPCANSILRFNTQTENIDIMPHPGCDHCPGPSYGRMQLLEADGKLSMCHIRGELVDVWFLEDYPTWNWIRRYNFSITSICRWIKERSRCCVVLDLLHSGGFNFEEFTDFVWIHNDEVLLSLASEGLFAYNLKLNTIKEIKSAGIKDWNVYKLYSHTKSLVSLRKF</sequence>
<accession>A0A9Q0FBQ4</accession>
<dbReference type="PANTHER" id="PTHR31672">
    <property type="entry name" value="BNACNNG10540D PROTEIN"/>
    <property type="match status" value="1"/>
</dbReference>
<comment type="caution">
    <text evidence="2">The sequence shown here is derived from an EMBL/GenBank/DDBJ whole genome shotgun (WGS) entry which is preliminary data.</text>
</comment>
<evidence type="ECO:0000259" key="1">
    <source>
        <dbReference type="PROSITE" id="PS50181"/>
    </source>
</evidence>
<reference evidence="2" key="1">
    <citation type="submission" date="2022-02" db="EMBL/GenBank/DDBJ databases">
        <authorList>
            <person name="Henning P.M."/>
            <person name="McCubbin A.G."/>
            <person name="Shore J.S."/>
        </authorList>
    </citation>
    <scope>NUCLEOTIDE SEQUENCE</scope>
    <source>
        <strain evidence="2">F60SS</strain>
        <tissue evidence="2">Leaves</tissue>
    </source>
</reference>
<dbReference type="CDD" id="cd22157">
    <property type="entry name" value="F-box_AtFBW1-like"/>
    <property type="match status" value="1"/>
</dbReference>
<keyword evidence="3" id="KW-1185">Reference proteome</keyword>
<dbReference type="SMART" id="SM00256">
    <property type="entry name" value="FBOX"/>
    <property type="match status" value="1"/>
</dbReference>
<evidence type="ECO:0000313" key="2">
    <source>
        <dbReference type="EMBL" id="KAJ4827452.1"/>
    </source>
</evidence>
<dbReference type="InterPro" id="IPR050796">
    <property type="entry name" value="SCF_F-box_component"/>
</dbReference>
<reference evidence="2" key="2">
    <citation type="journal article" date="2023" name="Plants (Basel)">
        <title>Annotation of the Turnera subulata (Passifloraceae) Draft Genome Reveals the S-Locus Evolved after the Divergence of Turneroideae from Passifloroideae in a Stepwise Manner.</title>
        <authorList>
            <person name="Henning P.M."/>
            <person name="Roalson E.H."/>
            <person name="Mir W."/>
            <person name="McCubbin A.G."/>
            <person name="Shore J.S."/>
        </authorList>
    </citation>
    <scope>NUCLEOTIDE SEQUENCE</scope>
    <source>
        <strain evidence="2">F60SS</strain>
    </source>
</reference>
<dbReference type="SUPFAM" id="SSF81383">
    <property type="entry name" value="F-box domain"/>
    <property type="match status" value="1"/>
</dbReference>
<gene>
    <name evidence="2" type="ORF">Tsubulata_032971</name>
</gene>